<dbReference type="GO" id="GO:0005829">
    <property type="term" value="C:cytosol"/>
    <property type="evidence" value="ECO:0007669"/>
    <property type="project" value="TreeGrafter"/>
</dbReference>
<proteinExistence type="predicted"/>
<dbReference type="Gene3D" id="1.20.1270.10">
    <property type="match status" value="1"/>
</dbReference>
<gene>
    <name evidence="3" type="ORF">LITE_LOCUS20611</name>
</gene>
<evidence type="ECO:0000313" key="3">
    <source>
        <dbReference type="EMBL" id="CAI0426020.1"/>
    </source>
</evidence>
<dbReference type="GO" id="GO:0005524">
    <property type="term" value="F:ATP binding"/>
    <property type="evidence" value="ECO:0007669"/>
    <property type="project" value="UniProtKB-KW"/>
</dbReference>
<dbReference type="PANTHER" id="PTHR45639:SF4">
    <property type="entry name" value="HSC70CB, ISOFORM G"/>
    <property type="match status" value="1"/>
</dbReference>
<name>A0AAV0KUU8_9ROSI</name>
<dbReference type="Proteomes" id="UP001154282">
    <property type="component" value="Unassembled WGS sequence"/>
</dbReference>
<organism evidence="3 4">
    <name type="scientific">Linum tenue</name>
    <dbReference type="NCBI Taxonomy" id="586396"/>
    <lineage>
        <taxon>Eukaryota</taxon>
        <taxon>Viridiplantae</taxon>
        <taxon>Streptophyta</taxon>
        <taxon>Embryophyta</taxon>
        <taxon>Tracheophyta</taxon>
        <taxon>Spermatophyta</taxon>
        <taxon>Magnoliopsida</taxon>
        <taxon>eudicotyledons</taxon>
        <taxon>Gunneridae</taxon>
        <taxon>Pentapetalae</taxon>
        <taxon>rosids</taxon>
        <taxon>fabids</taxon>
        <taxon>Malpighiales</taxon>
        <taxon>Linaceae</taxon>
        <taxon>Linum</taxon>
    </lineage>
</organism>
<keyword evidence="2" id="KW-0067">ATP-binding</keyword>
<dbReference type="AlphaFoldDB" id="A0AAV0KUU8"/>
<evidence type="ECO:0000256" key="2">
    <source>
        <dbReference type="ARBA" id="ARBA00022840"/>
    </source>
</evidence>
<keyword evidence="1" id="KW-0547">Nucleotide-binding</keyword>
<dbReference type="EMBL" id="CAMGYJ010000005">
    <property type="protein sequence ID" value="CAI0426020.1"/>
    <property type="molecule type" value="Genomic_DNA"/>
</dbReference>
<dbReference type="GO" id="GO:0005634">
    <property type="term" value="C:nucleus"/>
    <property type="evidence" value="ECO:0007669"/>
    <property type="project" value="TreeGrafter"/>
</dbReference>
<dbReference type="GO" id="GO:0140662">
    <property type="term" value="F:ATP-dependent protein folding chaperone"/>
    <property type="evidence" value="ECO:0007669"/>
    <property type="project" value="InterPro"/>
</dbReference>
<evidence type="ECO:0000313" key="4">
    <source>
        <dbReference type="Proteomes" id="UP001154282"/>
    </source>
</evidence>
<dbReference type="PANTHER" id="PTHR45639">
    <property type="entry name" value="HSC70CB, ISOFORM G-RELATED"/>
    <property type="match status" value="1"/>
</dbReference>
<accession>A0AAV0KUU8</accession>
<reference evidence="3" key="1">
    <citation type="submission" date="2022-08" db="EMBL/GenBank/DDBJ databases">
        <authorList>
            <person name="Gutierrez-Valencia J."/>
        </authorList>
    </citation>
    <scope>NUCLEOTIDE SEQUENCE</scope>
</reference>
<sequence>MYESREDETKGVYIAKLEELNKQGDPIEHRYKESIERGSVIYQLGHCVNSYREAVVA</sequence>
<evidence type="ECO:0000256" key="1">
    <source>
        <dbReference type="ARBA" id="ARBA00022741"/>
    </source>
</evidence>
<protein>
    <submittedName>
        <fullName evidence="3">Uncharacterized protein</fullName>
    </submittedName>
</protein>
<keyword evidence="4" id="KW-1185">Reference proteome</keyword>
<dbReference type="InterPro" id="IPR013126">
    <property type="entry name" value="Hsp_70_fam"/>
</dbReference>
<comment type="caution">
    <text evidence="3">The sequence shown here is derived from an EMBL/GenBank/DDBJ whole genome shotgun (WGS) entry which is preliminary data.</text>
</comment>
<dbReference type="InterPro" id="IPR029048">
    <property type="entry name" value="HSP70_C_sf"/>
</dbReference>